<dbReference type="EMBL" id="JACRSY010000026">
    <property type="protein sequence ID" value="MBC8580704.1"/>
    <property type="molecule type" value="Genomic_DNA"/>
</dbReference>
<dbReference type="CDD" id="cd01309">
    <property type="entry name" value="Met_dep_hydrolase_C"/>
    <property type="match status" value="1"/>
</dbReference>
<feature type="domain" description="Amidohydrolase-related" evidence="1">
    <location>
        <begin position="51"/>
        <end position="381"/>
    </location>
</feature>
<sequence>MLLIKNGKVLTMAGITYEKGCILVEDGKIKEIGESIVETENMEIIDAKGGWVMPGIIEAHCHIGIMEEDKGFEGNDTNEMTDPVTPQLRAIDAINPMDTAFNDAVEGGVTSVMTGPGSANVVGGQFVFMKTKGKSIDDMIVKEPAAMKIAFGENPKRVYSGKGKMPATRMATAALLRETLTKAAQYKEKKEKALAKGEDFTEDFKQEAWLPVLNQEIPLKAHAHRSDDILTAIRIGKEFNLHMTLDHCSEGHFIPEYVAASSYPAIIGPTLTRRSKIEVQNKTFKTPGIVHKAGTLVALTTDHPVIPVQYLSKCAGLAAKEGLGIEEGLKAITINAATICGVADRVGSLEVGKDADIAIFSGNPMEIFTDTLYTIIDGQIVYKA</sequence>
<protein>
    <submittedName>
        <fullName evidence="2">Amidohydrolase</fullName>
    </submittedName>
</protein>
<dbReference type="InterPro" id="IPR006680">
    <property type="entry name" value="Amidohydro-rel"/>
</dbReference>
<proteinExistence type="predicted"/>
<dbReference type="Gene3D" id="2.30.40.10">
    <property type="entry name" value="Urease, subunit C, domain 1"/>
    <property type="match status" value="1"/>
</dbReference>
<name>A0A926IF67_9FIRM</name>
<evidence type="ECO:0000313" key="3">
    <source>
        <dbReference type="Proteomes" id="UP000655830"/>
    </source>
</evidence>
<dbReference type="Pfam" id="PF01979">
    <property type="entry name" value="Amidohydro_1"/>
    <property type="match status" value="1"/>
</dbReference>
<dbReference type="InterPro" id="IPR011059">
    <property type="entry name" value="Metal-dep_hydrolase_composite"/>
</dbReference>
<dbReference type="Gene3D" id="3.20.20.140">
    <property type="entry name" value="Metal-dependent hydrolases"/>
    <property type="match status" value="1"/>
</dbReference>
<reference evidence="2" key="1">
    <citation type="submission" date="2020-08" db="EMBL/GenBank/DDBJ databases">
        <title>Genome public.</title>
        <authorList>
            <person name="Liu C."/>
            <person name="Sun Q."/>
        </authorList>
    </citation>
    <scope>NUCLEOTIDE SEQUENCE</scope>
    <source>
        <strain evidence="2">NSJ-12</strain>
    </source>
</reference>
<keyword evidence="3" id="KW-1185">Reference proteome</keyword>
<dbReference type="PANTHER" id="PTHR43135:SF3">
    <property type="entry name" value="ALPHA-D-RIBOSE 1-METHYLPHOSPHONATE 5-TRIPHOSPHATE DIPHOSPHATASE"/>
    <property type="match status" value="1"/>
</dbReference>
<dbReference type="InterPro" id="IPR032466">
    <property type="entry name" value="Metal_Hydrolase"/>
</dbReference>
<evidence type="ECO:0000259" key="1">
    <source>
        <dbReference type="Pfam" id="PF01979"/>
    </source>
</evidence>
<accession>A0A926IF67</accession>
<gene>
    <name evidence="2" type="ORF">H8718_14375</name>
</gene>
<dbReference type="PANTHER" id="PTHR43135">
    <property type="entry name" value="ALPHA-D-RIBOSE 1-METHYLPHOSPHONATE 5-TRIPHOSPHATE DIPHOSPHATASE"/>
    <property type="match status" value="1"/>
</dbReference>
<dbReference type="AlphaFoldDB" id="A0A926IF67"/>
<dbReference type="Proteomes" id="UP000655830">
    <property type="component" value="Unassembled WGS sequence"/>
</dbReference>
<dbReference type="RefSeq" id="WP_249333420.1">
    <property type="nucleotide sequence ID" value="NZ_JACRSY010000026.1"/>
</dbReference>
<organism evidence="2 3">
    <name type="scientific">Zhenhengia yiwuensis</name>
    <dbReference type="NCBI Taxonomy" id="2763666"/>
    <lineage>
        <taxon>Bacteria</taxon>
        <taxon>Bacillati</taxon>
        <taxon>Bacillota</taxon>
        <taxon>Clostridia</taxon>
        <taxon>Lachnospirales</taxon>
        <taxon>Lachnospiraceae</taxon>
        <taxon>Zhenhengia</taxon>
    </lineage>
</organism>
<comment type="caution">
    <text evidence="2">The sequence shown here is derived from an EMBL/GenBank/DDBJ whole genome shotgun (WGS) entry which is preliminary data.</text>
</comment>
<dbReference type="SUPFAM" id="SSF51556">
    <property type="entry name" value="Metallo-dependent hydrolases"/>
    <property type="match status" value="1"/>
</dbReference>
<dbReference type="SUPFAM" id="SSF51338">
    <property type="entry name" value="Composite domain of metallo-dependent hydrolases"/>
    <property type="match status" value="1"/>
</dbReference>
<dbReference type="InterPro" id="IPR051781">
    <property type="entry name" value="Metallo-dep_Hydrolase"/>
</dbReference>
<dbReference type="GO" id="GO:0016810">
    <property type="term" value="F:hydrolase activity, acting on carbon-nitrogen (but not peptide) bonds"/>
    <property type="evidence" value="ECO:0007669"/>
    <property type="project" value="InterPro"/>
</dbReference>
<evidence type="ECO:0000313" key="2">
    <source>
        <dbReference type="EMBL" id="MBC8580704.1"/>
    </source>
</evidence>